<reference evidence="2 3" key="1">
    <citation type="submission" date="2009-01" db="EMBL/GenBank/DDBJ databases">
        <authorList>
            <person name="Qin X."/>
            <person name="Bachman B."/>
            <person name="Battles P."/>
            <person name="Bell A."/>
            <person name="Bess C."/>
            <person name="Bickham C."/>
            <person name="Chaboub L."/>
            <person name="Chen D."/>
            <person name="Coyle M."/>
            <person name="Deiros D.R."/>
            <person name="Dinh H."/>
            <person name="Forbes L."/>
            <person name="Fowler G."/>
            <person name="Francisco L."/>
            <person name="Fu Q."/>
            <person name="Gubbala S."/>
            <person name="Hale W."/>
            <person name="Han Y."/>
            <person name="Hemphill L."/>
            <person name="Highlander S.K."/>
            <person name="Hirani K."/>
            <person name="Hogues M."/>
            <person name="Jackson L."/>
            <person name="Jakkamsetti A."/>
            <person name="Javaid M."/>
            <person name="Jiang H."/>
            <person name="Korchina V."/>
            <person name="Kovar C."/>
            <person name="Lara F."/>
            <person name="Lee S."/>
            <person name="Mata R."/>
            <person name="Mathew T."/>
            <person name="Moen C."/>
            <person name="Morales K."/>
            <person name="Munidasa M."/>
            <person name="Nazareth L."/>
            <person name="Ngo R."/>
            <person name="Nguyen L."/>
            <person name="Okwuonu G."/>
            <person name="Ongeri F."/>
            <person name="Patil S."/>
            <person name="Petrosino J."/>
            <person name="Pham C."/>
            <person name="Pham P."/>
            <person name="Pu L.-L."/>
            <person name="Puazo M."/>
            <person name="Raj R."/>
            <person name="Reid J."/>
            <person name="Rouhana J."/>
            <person name="Saada N."/>
            <person name="Shang Y."/>
            <person name="Simmons D."/>
            <person name="Thornton R."/>
            <person name="Warren J."/>
            <person name="Weissenberger G."/>
            <person name="Zhang J."/>
            <person name="Zhang L."/>
            <person name="Zhou C."/>
            <person name="Zhu D."/>
            <person name="Muzny D."/>
            <person name="Worley K."/>
            <person name="Gibbs R."/>
        </authorList>
    </citation>
    <scope>NUCLEOTIDE SEQUENCE [LARGE SCALE GENOMIC DNA]</scope>
    <source>
        <strain evidence="2 3">ATCC 51866</strain>
    </source>
</reference>
<dbReference type="Proteomes" id="UP000006237">
    <property type="component" value="Unassembled WGS sequence"/>
</dbReference>
<proteinExistence type="predicted"/>
<evidence type="ECO:0000313" key="2">
    <source>
        <dbReference type="EMBL" id="EEI62440.1"/>
    </source>
</evidence>
<dbReference type="EMBL" id="ACHF01000106">
    <property type="protein sequence ID" value="EEI62440.1"/>
    <property type="molecule type" value="Genomic_DNA"/>
</dbReference>
<protein>
    <submittedName>
        <fullName evidence="2">Uncharacterized protein</fullName>
    </submittedName>
</protein>
<evidence type="ECO:0000256" key="1">
    <source>
        <dbReference type="SAM" id="MobiDB-lite"/>
    </source>
</evidence>
<sequence>MKYVTAFGGITPRIIFRQGQKQAIPKPVTSPAAKQGPEQT</sequence>
<name>A0ABP2DS03_9CORY</name>
<comment type="caution">
    <text evidence="2">The sequence shown here is derived from an EMBL/GenBank/DDBJ whole genome shotgun (WGS) entry which is preliminary data.</text>
</comment>
<keyword evidence="3" id="KW-1185">Reference proteome</keyword>
<feature type="region of interest" description="Disordered" evidence="1">
    <location>
        <begin position="21"/>
        <end position="40"/>
    </location>
</feature>
<accession>A0ABP2DS03</accession>
<evidence type="ECO:0000313" key="3">
    <source>
        <dbReference type="Proteomes" id="UP000006237"/>
    </source>
</evidence>
<organism evidence="2 3">
    <name type="scientific">Corynebacterium glucuronolyticum ATCC 51866</name>
    <dbReference type="NCBI Taxonomy" id="548478"/>
    <lineage>
        <taxon>Bacteria</taxon>
        <taxon>Bacillati</taxon>
        <taxon>Actinomycetota</taxon>
        <taxon>Actinomycetes</taxon>
        <taxon>Mycobacteriales</taxon>
        <taxon>Corynebacteriaceae</taxon>
        <taxon>Corynebacterium</taxon>
    </lineage>
</organism>
<gene>
    <name evidence="2" type="ORF">HMPREF0293_2074</name>
</gene>